<reference evidence="1 2" key="1">
    <citation type="submission" date="2020-08" db="EMBL/GenBank/DDBJ databases">
        <title>Genomic Encyclopedia of Type Strains, Phase IV (KMG-IV): sequencing the most valuable type-strain genomes for metagenomic binning, comparative biology and taxonomic classification.</title>
        <authorList>
            <person name="Goeker M."/>
        </authorList>
    </citation>
    <scope>NUCLEOTIDE SEQUENCE [LARGE SCALE GENOMIC DNA]</scope>
    <source>
        <strain evidence="1 2">DSM 27568</strain>
    </source>
</reference>
<dbReference type="Pfam" id="PF13469">
    <property type="entry name" value="Sulfotransfer_3"/>
    <property type="match status" value="1"/>
</dbReference>
<protein>
    <recommendedName>
        <fullName evidence="3">Sulfotransferase</fullName>
    </recommendedName>
</protein>
<dbReference type="InterPro" id="IPR027417">
    <property type="entry name" value="P-loop_NTPase"/>
</dbReference>
<dbReference type="SUPFAM" id="SSF52540">
    <property type="entry name" value="P-loop containing nucleoside triphosphate hydrolases"/>
    <property type="match status" value="1"/>
</dbReference>
<dbReference type="Gene3D" id="3.40.50.300">
    <property type="entry name" value="P-loop containing nucleotide triphosphate hydrolases"/>
    <property type="match status" value="1"/>
</dbReference>
<comment type="caution">
    <text evidence="1">The sequence shown here is derived from an EMBL/GenBank/DDBJ whole genome shotgun (WGS) entry which is preliminary data.</text>
</comment>
<name>A0A7W6C4F0_9SPHN</name>
<keyword evidence="2" id="KW-1185">Reference proteome</keyword>
<dbReference type="PANTHER" id="PTHR36451:SF1">
    <property type="entry name" value="OMEGA-HYDROXY-BETA-DIHYDROMENAQUINONE-9 SULFOTRANSFERASE STF3"/>
    <property type="match status" value="1"/>
</dbReference>
<accession>A0A7W6C4F0</accession>
<dbReference type="InterPro" id="IPR052736">
    <property type="entry name" value="Stf3_sulfotransferase"/>
</dbReference>
<evidence type="ECO:0008006" key="3">
    <source>
        <dbReference type="Google" id="ProtNLM"/>
    </source>
</evidence>
<dbReference type="PANTHER" id="PTHR36451">
    <property type="entry name" value="PAPS-DEPENDENT SULFOTRANSFERASE STF3"/>
    <property type="match status" value="1"/>
</dbReference>
<dbReference type="AlphaFoldDB" id="A0A7W6C4F0"/>
<organism evidence="1 2">
    <name type="scientific">Novosphingobium fluoreni</name>
    <dbReference type="NCBI Taxonomy" id="1391222"/>
    <lineage>
        <taxon>Bacteria</taxon>
        <taxon>Pseudomonadati</taxon>
        <taxon>Pseudomonadota</taxon>
        <taxon>Alphaproteobacteria</taxon>
        <taxon>Sphingomonadales</taxon>
        <taxon>Sphingomonadaceae</taxon>
        <taxon>Novosphingobium</taxon>
    </lineage>
</organism>
<proteinExistence type="predicted"/>
<dbReference type="Proteomes" id="UP000561459">
    <property type="component" value="Unassembled WGS sequence"/>
</dbReference>
<gene>
    <name evidence="1" type="ORF">GGR39_002290</name>
</gene>
<evidence type="ECO:0000313" key="1">
    <source>
        <dbReference type="EMBL" id="MBB3940633.1"/>
    </source>
</evidence>
<sequence length="419" mass="48158">MVPIAQRNSAADISEENPRLRVVNEALARAWGKGWFSKPQLEPQALIRAARQTSGLADFGDDDGWRDRLDRLTCALDQEADLTPLGTTIAYGQLVAALAGRARAEAMWRRYPGIADVPLVAPIIIVGQMRSGSTRMQRLLACDKRLAFTRFYESWNPVPRWNWSPLDDRRMRGWLALRIARWLNPRFNVIHPVRSRQADEEIGLHNLGLYGAAFEAQWRIPSFARHAEHLDSRPIYAEFRRHLQTIKWLRRDKRDRPWILKLPQFSQDLEAVLHAFPDARLVVLDRDPVQVVGSSASLVRNQMAVQSRKVDAGWIGDEWLHKVSLRQRRTAQARAAHDRPSVDVAFGAMREDWRGQMRRVYRMLDLSFDAHTERAMARFMDKRSHRKLGRHRYDIADFGLTEARITAAMASPVEAELAA</sequence>
<dbReference type="RefSeq" id="WP_183617230.1">
    <property type="nucleotide sequence ID" value="NZ_JACIDY010000005.1"/>
</dbReference>
<dbReference type="EMBL" id="JACIDY010000005">
    <property type="protein sequence ID" value="MBB3940633.1"/>
    <property type="molecule type" value="Genomic_DNA"/>
</dbReference>
<evidence type="ECO:0000313" key="2">
    <source>
        <dbReference type="Proteomes" id="UP000561459"/>
    </source>
</evidence>